<dbReference type="InParanoid" id="A2E6Q6"/>
<keyword evidence="3" id="KW-1185">Reference proteome</keyword>
<evidence type="ECO:0000256" key="1">
    <source>
        <dbReference type="SAM" id="MobiDB-lite"/>
    </source>
</evidence>
<reference evidence="2" key="1">
    <citation type="submission" date="2006-10" db="EMBL/GenBank/DDBJ databases">
        <authorList>
            <person name="Amadeo P."/>
            <person name="Zhao Q."/>
            <person name="Wortman J."/>
            <person name="Fraser-Liggett C."/>
            <person name="Carlton J."/>
        </authorList>
    </citation>
    <scope>NUCLEOTIDE SEQUENCE</scope>
    <source>
        <strain evidence="2">G3</strain>
    </source>
</reference>
<organism evidence="2 3">
    <name type="scientific">Trichomonas vaginalis (strain ATCC PRA-98 / G3)</name>
    <dbReference type="NCBI Taxonomy" id="412133"/>
    <lineage>
        <taxon>Eukaryota</taxon>
        <taxon>Metamonada</taxon>
        <taxon>Parabasalia</taxon>
        <taxon>Trichomonadida</taxon>
        <taxon>Trichomonadidae</taxon>
        <taxon>Trichomonas</taxon>
    </lineage>
</organism>
<evidence type="ECO:0000313" key="2">
    <source>
        <dbReference type="EMBL" id="EAY11650.1"/>
    </source>
</evidence>
<protein>
    <submittedName>
        <fullName evidence="2">Uncharacterized protein</fullName>
    </submittedName>
</protein>
<gene>
    <name evidence="2" type="ORF">TVAG_158770</name>
</gene>
<proteinExistence type="predicted"/>
<evidence type="ECO:0000313" key="3">
    <source>
        <dbReference type="Proteomes" id="UP000001542"/>
    </source>
</evidence>
<feature type="region of interest" description="Disordered" evidence="1">
    <location>
        <begin position="1"/>
        <end position="29"/>
    </location>
</feature>
<dbReference type="Proteomes" id="UP000001542">
    <property type="component" value="Unassembled WGS sequence"/>
</dbReference>
<reference evidence="2" key="2">
    <citation type="journal article" date="2007" name="Science">
        <title>Draft genome sequence of the sexually transmitted pathogen Trichomonas vaginalis.</title>
        <authorList>
            <person name="Carlton J.M."/>
            <person name="Hirt R.P."/>
            <person name="Silva J.C."/>
            <person name="Delcher A.L."/>
            <person name="Schatz M."/>
            <person name="Zhao Q."/>
            <person name="Wortman J.R."/>
            <person name="Bidwell S.L."/>
            <person name="Alsmark U.C.M."/>
            <person name="Besteiro S."/>
            <person name="Sicheritz-Ponten T."/>
            <person name="Noel C.J."/>
            <person name="Dacks J.B."/>
            <person name="Foster P.G."/>
            <person name="Simillion C."/>
            <person name="Van de Peer Y."/>
            <person name="Miranda-Saavedra D."/>
            <person name="Barton G.J."/>
            <person name="Westrop G.D."/>
            <person name="Mueller S."/>
            <person name="Dessi D."/>
            <person name="Fiori P.L."/>
            <person name="Ren Q."/>
            <person name="Paulsen I."/>
            <person name="Zhang H."/>
            <person name="Bastida-Corcuera F.D."/>
            <person name="Simoes-Barbosa A."/>
            <person name="Brown M.T."/>
            <person name="Hayes R.D."/>
            <person name="Mukherjee M."/>
            <person name="Okumura C.Y."/>
            <person name="Schneider R."/>
            <person name="Smith A.J."/>
            <person name="Vanacova S."/>
            <person name="Villalvazo M."/>
            <person name="Haas B.J."/>
            <person name="Pertea M."/>
            <person name="Feldblyum T.V."/>
            <person name="Utterback T.R."/>
            <person name="Shu C.L."/>
            <person name="Osoegawa K."/>
            <person name="de Jong P.J."/>
            <person name="Hrdy I."/>
            <person name="Horvathova L."/>
            <person name="Zubacova Z."/>
            <person name="Dolezal P."/>
            <person name="Malik S.B."/>
            <person name="Logsdon J.M. Jr."/>
            <person name="Henze K."/>
            <person name="Gupta A."/>
            <person name="Wang C.C."/>
            <person name="Dunne R.L."/>
            <person name="Upcroft J.A."/>
            <person name="Upcroft P."/>
            <person name="White O."/>
            <person name="Salzberg S.L."/>
            <person name="Tang P."/>
            <person name="Chiu C.-H."/>
            <person name="Lee Y.-S."/>
            <person name="Embley T.M."/>
            <person name="Coombs G.H."/>
            <person name="Mottram J.C."/>
            <person name="Tachezy J."/>
            <person name="Fraser-Liggett C.M."/>
            <person name="Johnson P.J."/>
        </authorList>
    </citation>
    <scope>NUCLEOTIDE SEQUENCE [LARGE SCALE GENOMIC DNA]</scope>
    <source>
        <strain evidence="2">G3</strain>
    </source>
</reference>
<dbReference type="KEGG" id="tva:4769604"/>
<dbReference type="EMBL" id="DS113315">
    <property type="protein sequence ID" value="EAY11650.1"/>
    <property type="molecule type" value="Genomic_DNA"/>
</dbReference>
<feature type="compositionally biased region" description="Low complexity" evidence="1">
    <location>
        <begin position="17"/>
        <end position="29"/>
    </location>
</feature>
<accession>A2E6Q6</accession>
<sequence>MPPKKAPFLEAPKELKPNNPTKTKNTNNTTVVELIDDDSPSDLTHSQKNNLNQSKASVFTTKRQLIVDFINYETKRMAKNHDSLIQSESLQKQIKIISECPKCTLARKLMYRGLI</sequence>
<dbReference type="AlphaFoldDB" id="A2E6Q6"/>
<name>A2E6Q6_TRIV3</name>
<dbReference type="VEuPathDB" id="TrichDB:TVAG_158770"/>
<dbReference type="RefSeq" id="XP_001323873.1">
    <property type="nucleotide sequence ID" value="XM_001323838.1"/>
</dbReference>
<dbReference type="VEuPathDB" id="TrichDB:TVAGG3_0779430"/>